<proteinExistence type="predicted"/>
<organism evidence="2">
    <name type="scientific">uncultured Caudovirales phage</name>
    <dbReference type="NCBI Taxonomy" id="2100421"/>
    <lineage>
        <taxon>Viruses</taxon>
        <taxon>Duplodnaviria</taxon>
        <taxon>Heunggongvirae</taxon>
        <taxon>Uroviricota</taxon>
        <taxon>Caudoviricetes</taxon>
        <taxon>Peduoviridae</taxon>
        <taxon>Maltschvirus</taxon>
        <taxon>Maltschvirus maltsch</taxon>
    </lineage>
</organism>
<accession>A0A6J5M5P4</accession>
<evidence type="ECO:0000256" key="1">
    <source>
        <dbReference type="ARBA" id="ARBA00022729"/>
    </source>
</evidence>
<keyword evidence="1" id="KW-0732">Signal</keyword>
<protein>
    <submittedName>
        <fullName evidence="2">Type VIII secretion system, CsgF</fullName>
    </submittedName>
</protein>
<dbReference type="Pfam" id="PF10614">
    <property type="entry name" value="CsgF"/>
    <property type="match status" value="1"/>
</dbReference>
<evidence type="ECO:0000313" key="2">
    <source>
        <dbReference type="EMBL" id="CAB4140823.1"/>
    </source>
</evidence>
<name>A0A6J5M5P4_9CAUD</name>
<dbReference type="InterPro" id="IPR018893">
    <property type="entry name" value="T8SS_CsgF"/>
</dbReference>
<gene>
    <name evidence="2" type="ORF">UFOVP395_158</name>
</gene>
<dbReference type="EMBL" id="LR796380">
    <property type="protein sequence ID" value="CAB4140823.1"/>
    <property type="molecule type" value="Genomic_DNA"/>
</dbReference>
<sequence>MRALLLFVMVFIITPAKSSEILFQFNSPAFSGVGYSSHVLTVYNMELSRRIAVEAERKAAQLRAEQTAQNTTMARFITNLESRVYNELARQITEKLFEGTGAQASGTFAFNGGTITYAKTGNMIAVTIRDSAGSVTTMNVPIGDFGWLAP</sequence>
<reference evidence="2" key="1">
    <citation type="submission" date="2020-04" db="EMBL/GenBank/DDBJ databases">
        <authorList>
            <person name="Chiriac C."/>
            <person name="Salcher M."/>
            <person name="Ghai R."/>
            <person name="Kavagutti S V."/>
        </authorList>
    </citation>
    <scope>NUCLEOTIDE SEQUENCE</scope>
</reference>